<dbReference type="InterPro" id="IPR008927">
    <property type="entry name" value="6-PGluconate_DH-like_C_sf"/>
</dbReference>
<dbReference type="Pfam" id="PF01450">
    <property type="entry name" value="KARI_C"/>
    <property type="match status" value="1"/>
</dbReference>
<feature type="binding site" evidence="11 12">
    <location>
        <position position="272"/>
    </location>
    <ligand>
        <name>substrate</name>
    </ligand>
</feature>
<accession>A0A934W2N4</accession>
<evidence type="ECO:0000256" key="12">
    <source>
        <dbReference type="PROSITE-ProRule" id="PRU01198"/>
    </source>
</evidence>
<dbReference type="Pfam" id="PF07991">
    <property type="entry name" value="KARI_N"/>
    <property type="match status" value="1"/>
</dbReference>
<dbReference type="GO" id="GO:0005829">
    <property type="term" value="C:cytosol"/>
    <property type="evidence" value="ECO:0007669"/>
    <property type="project" value="TreeGrafter"/>
</dbReference>
<keyword evidence="5 11" id="KW-0479">Metal-binding</keyword>
<evidence type="ECO:0000256" key="1">
    <source>
        <dbReference type="ARBA" id="ARBA00004864"/>
    </source>
</evidence>
<feature type="binding site" evidence="11 12">
    <location>
        <position position="211"/>
    </location>
    <ligand>
        <name>Mg(2+)</name>
        <dbReference type="ChEBI" id="CHEBI:18420"/>
        <label>1</label>
    </ligand>
</feature>
<dbReference type="GO" id="GO:0004455">
    <property type="term" value="F:ketol-acid reductoisomerase activity"/>
    <property type="evidence" value="ECO:0007669"/>
    <property type="project" value="UniProtKB-UniRule"/>
</dbReference>
<feature type="domain" description="KARI C-terminal knotted" evidence="14">
    <location>
        <begin position="203"/>
        <end position="348"/>
    </location>
</feature>
<dbReference type="RefSeq" id="WP_200555398.1">
    <property type="nucleotide sequence ID" value="NZ_JAEPES010000001.1"/>
</dbReference>
<feature type="binding site" evidence="11 12">
    <location>
        <position position="211"/>
    </location>
    <ligand>
        <name>Mg(2+)</name>
        <dbReference type="ChEBI" id="CHEBI:18420"/>
        <label>2</label>
    </ligand>
</feature>
<dbReference type="InterPro" id="IPR014359">
    <property type="entry name" value="KARI_prok"/>
</dbReference>
<evidence type="ECO:0000256" key="4">
    <source>
        <dbReference type="ARBA" id="ARBA00022605"/>
    </source>
</evidence>
<feature type="binding site" evidence="11 12">
    <location>
        <position position="215"/>
    </location>
    <ligand>
        <name>Mg(2+)</name>
        <dbReference type="ChEBI" id="CHEBI:18420"/>
        <label>1</label>
    </ligand>
</feature>
<proteinExistence type="inferred from homology"/>
<feature type="active site" evidence="11">
    <location>
        <position position="128"/>
    </location>
</feature>
<evidence type="ECO:0000256" key="5">
    <source>
        <dbReference type="ARBA" id="ARBA00022723"/>
    </source>
</evidence>
<dbReference type="FunFam" id="3.40.50.720:FF:000023">
    <property type="entry name" value="Ketol-acid reductoisomerase (NADP(+))"/>
    <property type="match status" value="1"/>
</dbReference>
<dbReference type="EMBL" id="JAEPES010000001">
    <property type="protein sequence ID" value="MBK4346369.1"/>
    <property type="molecule type" value="Genomic_DNA"/>
</dbReference>
<feature type="binding site" evidence="11">
    <location>
        <begin position="45"/>
        <end position="48"/>
    </location>
    <ligand>
        <name>NADP(+)</name>
        <dbReference type="ChEBI" id="CHEBI:58349"/>
    </ligand>
</feature>
<evidence type="ECO:0000256" key="11">
    <source>
        <dbReference type="HAMAP-Rule" id="MF_00435"/>
    </source>
</evidence>
<dbReference type="PANTHER" id="PTHR21371:SF1">
    <property type="entry name" value="KETOL-ACID REDUCTOISOMERASE, MITOCHONDRIAL"/>
    <property type="match status" value="1"/>
</dbReference>
<dbReference type="SUPFAM" id="SSF48179">
    <property type="entry name" value="6-phosphogluconate dehydrogenase C-terminal domain-like"/>
    <property type="match status" value="1"/>
</dbReference>
<dbReference type="GO" id="GO:0050661">
    <property type="term" value="F:NADP binding"/>
    <property type="evidence" value="ECO:0007669"/>
    <property type="project" value="InterPro"/>
</dbReference>
<keyword evidence="6 11" id="KW-0460">Magnesium</keyword>
<dbReference type="InterPro" id="IPR036291">
    <property type="entry name" value="NAD(P)-bd_dom_sf"/>
</dbReference>
<dbReference type="NCBIfam" id="NF009940">
    <property type="entry name" value="PRK13403.1"/>
    <property type="match status" value="1"/>
</dbReference>
<comment type="catalytic activity">
    <reaction evidence="10 11">
        <text>(2R)-2,3-dihydroxy-3-methylbutanoate + NADP(+) = (2S)-2-acetolactate + NADPH + H(+)</text>
        <dbReference type="Rhea" id="RHEA:22068"/>
        <dbReference type="ChEBI" id="CHEBI:15378"/>
        <dbReference type="ChEBI" id="CHEBI:49072"/>
        <dbReference type="ChEBI" id="CHEBI:57783"/>
        <dbReference type="ChEBI" id="CHEBI:58349"/>
        <dbReference type="ChEBI" id="CHEBI:58476"/>
        <dbReference type="EC" id="1.1.1.86"/>
    </reaction>
</comment>
<evidence type="ECO:0000256" key="2">
    <source>
        <dbReference type="ARBA" id="ARBA00004885"/>
    </source>
</evidence>
<dbReference type="InterPro" id="IPR013116">
    <property type="entry name" value="KARI_N"/>
</dbReference>
<sequence length="361" mass="39097">MRVLVPRALRNQRKTKRKSTVTEIFYDNDADLALIQGKKVAVIGYGSQGHAHAQNLRDSGVEVVVGLKPDSKSVAKAQEAGFTVLTAAEASAWADVIVILAPDQHQRGLYAADIQPHLADGKAILFGHGFNIRFGYITAPEGVDVIMVAPKGPGHTVRREYEAGRGVPVIVAVEQDASGQAWDLAWSYAKAIGGLRAGGIKTTFTEETETDLFGEQAVLCGGVSQLVQYGFETLTEAGYQPQIAYFEVLHELKLIVDLMWEGGIAKQRWSVSDTAEYGDYVSGPRVIDPHVKDNMQAVLADIQSGAFAERFIADQDAGAPEFLALREKGAAHPIEATGKELRALFAWKQQDTDYTDGSAAR</sequence>
<dbReference type="GO" id="GO:0009099">
    <property type="term" value="P:L-valine biosynthetic process"/>
    <property type="evidence" value="ECO:0007669"/>
    <property type="project" value="UniProtKB-UniRule"/>
</dbReference>
<keyword evidence="9 11" id="KW-0100">Branched-chain amino acid biosynthesis</keyword>
<dbReference type="GO" id="GO:0009097">
    <property type="term" value="P:isoleucine biosynthetic process"/>
    <property type="evidence" value="ECO:0007669"/>
    <property type="project" value="UniProtKB-UniRule"/>
</dbReference>
<evidence type="ECO:0000259" key="13">
    <source>
        <dbReference type="PROSITE" id="PS51850"/>
    </source>
</evidence>
<feature type="domain" description="KARI N-terminal Rossmann" evidence="13">
    <location>
        <begin position="22"/>
        <end position="202"/>
    </location>
</feature>
<name>A0A934W2N4_9MICO</name>
<protein>
    <recommendedName>
        <fullName evidence="11">Ketol-acid reductoisomerase (NADP(+))</fullName>
        <shortName evidence="11">KARI</shortName>
        <ecNumber evidence="11">1.1.1.86</ecNumber>
    </recommendedName>
    <alternativeName>
        <fullName evidence="11">Acetohydroxy-acid isomeroreductase</fullName>
        <shortName evidence="11">AHIR</shortName>
    </alternativeName>
    <alternativeName>
        <fullName evidence="11">Alpha-keto-beta-hydroxylacyl reductoisomerase</fullName>
    </alternativeName>
</protein>
<keyword evidence="7 11" id="KW-0521">NADP</keyword>
<dbReference type="PANTHER" id="PTHR21371">
    <property type="entry name" value="KETOL-ACID REDUCTOISOMERASE, MITOCHONDRIAL"/>
    <property type="match status" value="1"/>
</dbReference>
<dbReference type="GO" id="GO:0000287">
    <property type="term" value="F:magnesium ion binding"/>
    <property type="evidence" value="ECO:0007669"/>
    <property type="project" value="UniProtKB-UniRule"/>
</dbReference>
<feature type="binding site" evidence="11">
    <location>
        <position position="68"/>
    </location>
    <ligand>
        <name>NADP(+)</name>
        <dbReference type="ChEBI" id="CHEBI:58349"/>
    </ligand>
</feature>
<evidence type="ECO:0000256" key="9">
    <source>
        <dbReference type="ARBA" id="ARBA00023304"/>
    </source>
</evidence>
<evidence type="ECO:0000256" key="6">
    <source>
        <dbReference type="ARBA" id="ARBA00022842"/>
    </source>
</evidence>
<comment type="similarity">
    <text evidence="3 11 12">Belongs to the ketol-acid reductoisomerase family.</text>
</comment>
<comment type="pathway">
    <text evidence="2 11">Amino-acid biosynthesis; L-isoleucine biosynthesis; L-isoleucine from 2-oxobutanoate: step 2/4.</text>
</comment>
<keyword evidence="4 11" id="KW-0028">Amino-acid biosynthesis</keyword>
<dbReference type="Proteomes" id="UP000636458">
    <property type="component" value="Unassembled WGS sequence"/>
</dbReference>
<evidence type="ECO:0000256" key="7">
    <source>
        <dbReference type="ARBA" id="ARBA00022857"/>
    </source>
</evidence>
<evidence type="ECO:0000256" key="10">
    <source>
        <dbReference type="ARBA" id="ARBA00049021"/>
    </source>
</evidence>
<gene>
    <name evidence="11 15" type="primary">ilvC</name>
    <name evidence="15" type="ORF">IV501_01865</name>
</gene>
<evidence type="ECO:0000313" key="16">
    <source>
        <dbReference type="Proteomes" id="UP000636458"/>
    </source>
</evidence>
<feature type="binding site" evidence="11">
    <location>
        <position position="71"/>
    </location>
    <ligand>
        <name>NADP(+)</name>
        <dbReference type="ChEBI" id="CHEBI:58349"/>
    </ligand>
</feature>
<comment type="pathway">
    <text evidence="1 11">Amino-acid biosynthesis; L-valine biosynthesis; L-valine from pyruvate: step 2/4.</text>
</comment>
<reference evidence="15" key="1">
    <citation type="submission" date="2021-01" db="EMBL/GenBank/DDBJ databases">
        <title>Lacisediminihabitans sp. nov. strain G11-30, isolated from Antarctic Soil.</title>
        <authorList>
            <person name="Li J."/>
        </authorList>
    </citation>
    <scope>NUCLEOTIDE SEQUENCE</scope>
    <source>
        <strain evidence="15">G11-30</strain>
    </source>
</reference>
<feature type="binding site" evidence="11">
    <location>
        <position position="73"/>
    </location>
    <ligand>
        <name>NADP(+)</name>
        <dbReference type="ChEBI" id="CHEBI:58349"/>
    </ligand>
</feature>
<feature type="binding site" evidence="11 12">
    <location>
        <position position="247"/>
    </location>
    <ligand>
        <name>Mg(2+)</name>
        <dbReference type="ChEBI" id="CHEBI:18420"/>
        <label>2</label>
    </ligand>
</feature>
<comment type="caution">
    <text evidence="15">The sequence shown here is derived from an EMBL/GenBank/DDBJ whole genome shotgun (WGS) entry which is preliminary data.</text>
</comment>
<comment type="catalytic activity">
    <reaction evidence="11">
        <text>(2R,3R)-2,3-dihydroxy-3-methylpentanoate + NADP(+) = (S)-2-ethyl-2-hydroxy-3-oxobutanoate + NADPH + H(+)</text>
        <dbReference type="Rhea" id="RHEA:13493"/>
        <dbReference type="ChEBI" id="CHEBI:15378"/>
        <dbReference type="ChEBI" id="CHEBI:49256"/>
        <dbReference type="ChEBI" id="CHEBI:49258"/>
        <dbReference type="ChEBI" id="CHEBI:57783"/>
        <dbReference type="ChEBI" id="CHEBI:58349"/>
        <dbReference type="EC" id="1.1.1.86"/>
    </reaction>
</comment>
<dbReference type="PIRSF" id="PIRSF000116">
    <property type="entry name" value="IlvC_gammaproteo"/>
    <property type="match status" value="1"/>
</dbReference>
<evidence type="ECO:0000256" key="3">
    <source>
        <dbReference type="ARBA" id="ARBA00010318"/>
    </source>
</evidence>
<dbReference type="SUPFAM" id="SSF51735">
    <property type="entry name" value="NAD(P)-binding Rossmann-fold domains"/>
    <property type="match status" value="1"/>
</dbReference>
<dbReference type="AlphaFoldDB" id="A0A934W2N4"/>
<dbReference type="InterPro" id="IPR013023">
    <property type="entry name" value="KARI"/>
</dbReference>
<dbReference type="Gene3D" id="3.40.50.720">
    <property type="entry name" value="NAD(P)-binding Rossmann-like Domain"/>
    <property type="match status" value="1"/>
</dbReference>
<evidence type="ECO:0000256" key="8">
    <source>
        <dbReference type="ARBA" id="ARBA00023002"/>
    </source>
</evidence>
<organism evidence="15 16">
    <name type="scientific">Lacisediminihabitans changchengi</name>
    <dbReference type="NCBI Taxonomy" id="2787634"/>
    <lineage>
        <taxon>Bacteria</taxon>
        <taxon>Bacillati</taxon>
        <taxon>Actinomycetota</taxon>
        <taxon>Actinomycetes</taxon>
        <taxon>Micrococcales</taxon>
        <taxon>Microbacteriaceae</taxon>
        <taxon>Lacisediminihabitans</taxon>
    </lineage>
</organism>
<dbReference type="PROSITE" id="PS51850">
    <property type="entry name" value="KARI_N"/>
    <property type="match status" value="1"/>
</dbReference>
<dbReference type="Gene3D" id="6.10.240.10">
    <property type="match status" value="1"/>
</dbReference>
<keyword evidence="8 11" id="KW-0560">Oxidoreductase</keyword>
<comment type="cofactor">
    <cofactor evidence="11">
        <name>Mg(2+)</name>
        <dbReference type="ChEBI" id="CHEBI:18420"/>
    </cofactor>
    <text evidence="11">Binds 2 magnesium ions per subunit.</text>
</comment>
<dbReference type="NCBIfam" id="NF004017">
    <property type="entry name" value="PRK05479.1"/>
    <property type="match status" value="1"/>
</dbReference>
<comment type="function">
    <text evidence="11">Involved in the biosynthesis of branched-chain amino acids (BCAA). Catalyzes an alkyl-migration followed by a ketol-acid reduction of (S)-2-acetolactate (S2AL) to yield (R)-2,3-dihydroxy-isovalerate. In the isomerase reaction, S2AL is rearranged via a Mg-dependent methyl migration to produce 3-hydroxy-3-methyl-2-ketobutyrate (HMKB). In the reductase reaction, this 2-ketoacid undergoes a metal-dependent reduction by NADPH to yield (R)-2,3-dihydroxy-isovalerate.</text>
</comment>
<evidence type="ECO:0000313" key="15">
    <source>
        <dbReference type="EMBL" id="MBK4346369.1"/>
    </source>
</evidence>
<evidence type="ECO:0000259" key="14">
    <source>
        <dbReference type="PROSITE" id="PS51851"/>
    </source>
</evidence>
<feature type="binding site" evidence="11">
    <location>
        <position position="154"/>
    </location>
    <ligand>
        <name>NADP(+)</name>
        <dbReference type="ChEBI" id="CHEBI:58349"/>
    </ligand>
</feature>
<keyword evidence="16" id="KW-1185">Reference proteome</keyword>
<comment type="caution">
    <text evidence="11">Lacks conserved residue(s) required for the propagation of feature annotation.</text>
</comment>
<dbReference type="EC" id="1.1.1.86" evidence="11"/>
<dbReference type="HAMAP" id="MF_00435">
    <property type="entry name" value="IlvC"/>
    <property type="match status" value="1"/>
</dbReference>
<dbReference type="NCBIfam" id="TIGR00465">
    <property type="entry name" value="ilvC"/>
    <property type="match status" value="1"/>
</dbReference>
<dbReference type="PROSITE" id="PS51851">
    <property type="entry name" value="KARI_C"/>
    <property type="match status" value="1"/>
</dbReference>
<feature type="binding site" evidence="11 12">
    <location>
        <position position="251"/>
    </location>
    <ligand>
        <name>Mg(2+)</name>
        <dbReference type="ChEBI" id="CHEBI:18420"/>
        <label>2</label>
    </ligand>
</feature>
<dbReference type="InterPro" id="IPR000506">
    <property type="entry name" value="KARI_C"/>
</dbReference>